<evidence type="ECO:0000313" key="2">
    <source>
        <dbReference type="Proteomes" id="UP001373714"/>
    </source>
</evidence>
<evidence type="ECO:0000313" key="1">
    <source>
        <dbReference type="EMBL" id="KAK6332511.1"/>
    </source>
</evidence>
<proteinExistence type="predicted"/>
<sequence length="71" mass="8134">MVHADATHFGANVTKHDAYEQVIEQLQGLMDGQRNWVCPCYVIVYTRITCFIRAEPFAVMVVDDEMIRSVT</sequence>
<dbReference type="AlphaFoldDB" id="A0AAV9U2B1"/>
<name>A0AAV9U2B1_9PEZI</name>
<organism evidence="1 2">
    <name type="scientific">Orbilia blumenaviensis</name>
    <dbReference type="NCBI Taxonomy" id="1796055"/>
    <lineage>
        <taxon>Eukaryota</taxon>
        <taxon>Fungi</taxon>
        <taxon>Dikarya</taxon>
        <taxon>Ascomycota</taxon>
        <taxon>Pezizomycotina</taxon>
        <taxon>Orbiliomycetes</taxon>
        <taxon>Orbiliales</taxon>
        <taxon>Orbiliaceae</taxon>
        <taxon>Orbilia</taxon>
    </lineage>
</organism>
<dbReference type="EMBL" id="JAVHNS010000017">
    <property type="protein sequence ID" value="KAK6332511.1"/>
    <property type="molecule type" value="Genomic_DNA"/>
</dbReference>
<dbReference type="Gene3D" id="3.30.450.40">
    <property type="match status" value="1"/>
</dbReference>
<gene>
    <name evidence="1" type="ORF">TWF730_004176</name>
</gene>
<accession>A0AAV9U2B1</accession>
<dbReference type="Proteomes" id="UP001373714">
    <property type="component" value="Unassembled WGS sequence"/>
</dbReference>
<reference evidence="1 2" key="1">
    <citation type="submission" date="2019-10" db="EMBL/GenBank/DDBJ databases">
        <authorList>
            <person name="Palmer J.M."/>
        </authorList>
    </citation>
    <scope>NUCLEOTIDE SEQUENCE [LARGE SCALE GENOMIC DNA]</scope>
    <source>
        <strain evidence="1 2">TWF730</strain>
    </source>
</reference>
<protein>
    <submittedName>
        <fullName evidence="1">Uncharacterized protein</fullName>
    </submittedName>
</protein>
<keyword evidence="2" id="KW-1185">Reference proteome</keyword>
<comment type="caution">
    <text evidence="1">The sequence shown here is derived from an EMBL/GenBank/DDBJ whole genome shotgun (WGS) entry which is preliminary data.</text>
</comment>
<dbReference type="InterPro" id="IPR029016">
    <property type="entry name" value="GAF-like_dom_sf"/>
</dbReference>